<dbReference type="RefSeq" id="WP_279297397.1">
    <property type="nucleotide sequence ID" value="NZ_JAOTIF010000008.1"/>
</dbReference>
<feature type="transmembrane region" description="Helical" evidence="12">
    <location>
        <begin position="200"/>
        <end position="221"/>
    </location>
</feature>
<dbReference type="GO" id="GO:0015421">
    <property type="term" value="F:ABC-type oligopeptide transporter activity"/>
    <property type="evidence" value="ECO:0007669"/>
    <property type="project" value="TreeGrafter"/>
</dbReference>
<evidence type="ECO:0000256" key="7">
    <source>
        <dbReference type="ARBA" id="ARBA00022801"/>
    </source>
</evidence>
<evidence type="ECO:0000256" key="5">
    <source>
        <dbReference type="ARBA" id="ARBA00022692"/>
    </source>
</evidence>
<dbReference type="SMART" id="SM00382">
    <property type="entry name" value="AAA"/>
    <property type="match status" value="1"/>
</dbReference>
<keyword evidence="17" id="KW-1185">Reference proteome</keyword>
<dbReference type="GO" id="GO:0005524">
    <property type="term" value="F:ATP binding"/>
    <property type="evidence" value="ECO:0007669"/>
    <property type="project" value="UniProtKB-KW"/>
</dbReference>
<dbReference type="Gene3D" id="3.40.50.300">
    <property type="entry name" value="P-loop containing nucleotide triphosphate hydrolases"/>
    <property type="match status" value="1"/>
</dbReference>
<evidence type="ECO:0000256" key="6">
    <source>
        <dbReference type="ARBA" id="ARBA00022741"/>
    </source>
</evidence>
<evidence type="ECO:0000256" key="3">
    <source>
        <dbReference type="ARBA" id="ARBA00022475"/>
    </source>
</evidence>
<keyword evidence="8" id="KW-0067">ATP-binding</keyword>
<comment type="caution">
    <text evidence="16">The sequence shown here is derived from an EMBL/GenBank/DDBJ whole genome shotgun (WGS) entry which is preliminary data.</text>
</comment>
<feature type="domain" description="Peptidase C39" evidence="15">
    <location>
        <begin position="10"/>
        <end position="134"/>
    </location>
</feature>
<feature type="transmembrane region" description="Helical" evidence="12">
    <location>
        <begin position="393"/>
        <end position="411"/>
    </location>
</feature>
<dbReference type="GO" id="GO:0043214">
    <property type="term" value="F:ABC-type bacteriocin transporter activity"/>
    <property type="evidence" value="ECO:0007669"/>
    <property type="project" value="InterPro"/>
</dbReference>
<dbReference type="InterPro" id="IPR017871">
    <property type="entry name" value="ABC_transporter-like_CS"/>
</dbReference>
<evidence type="ECO:0000256" key="8">
    <source>
        <dbReference type="ARBA" id="ARBA00022840"/>
    </source>
</evidence>
<dbReference type="GO" id="GO:0008234">
    <property type="term" value="F:cysteine-type peptidase activity"/>
    <property type="evidence" value="ECO:0007669"/>
    <property type="project" value="InterPro"/>
</dbReference>
<comment type="subcellular location">
    <subcellularLocation>
        <location evidence="1">Cell membrane</location>
        <topology evidence="1">Multi-pass membrane protein</topology>
    </subcellularLocation>
</comment>
<feature type="transmembrane region" description="Helical" evidence="12">
    <location>
        <begin position="162"/>
        <end position="185"/>
    </location>
</feature>
<dbReference type="InterPro" id="IPR036640">
    <property type="entry name" value="ABC1_TM_sf"/>
</dbReference>
<keyword evidence="4" id="KW-0645">Protease</keyword>
<feature type="domain" description="ABC transporter" evidence="13">
    <location>
        <begin position="480"/>
        <end position="715"/>
    </location>
</feature>
<dbReference type="GO" id="GO:0005886">
    <property type="term" value="C:plasma membrane"/>
    <property type="evidence" value="ECO:0007669"/>
    <property type="project" value="UniProtKB-SubCell"/>
</dbReference>
<proteinExistence type="predicted"/>
<keyword evidence="9" id="KW-1278">Translocase</keyword>
<dbReference type="Gene3D" id="1.20.1560.10">
    <property type="entry name" value="ABC transporter type 1, transmembrane domain"/>
    <property type="match status" value="1"/>
</dbReference>
<dbReference type="PROSITE" id="PS50929">
    <property type="entry name" value="ABC_TM1F"/>
    <property type="match status" value="1"/>
</dbReference>
<dbReference type="InterPro" id="IPR003439">
    <property type="entry name" value="ABC_transporter-like_ATP-bd"/>
</dbReference>
<dbReference type="InterPro" id="IPR005074">
    <property type="entry name" value="Peptidase_C39"/>
</dbReference>
<dbReference type="EMBL" id="JAOTIF010000008">
    <property type="protein sequence ID" value="MCU7549958.1"/>
    <property type="molecule type" value="Genomic_DNA"/>
</dbReference>
<keyword evidence="10 12" id="KW-1133">Transmembrane helix</keyword>
<dbReference type="PROSITE" id="PS50990">
    <property type="entry name" value="PEPTIDASE_C39"/>
    <property type="match status" value="1"/>
</dbReference>
<dbReference type="InterPro" id="IPR027417">
    <property type="entry name" value="P-loop_NTPase"/>
</dbReference>
<keyword evidence="2" id="KW-0813">Transport</keyword>
<dbReference type="CDD" id="cd18570">
    <property type="entry name" value="ABC_6TM_PCAT1_LagD_like"/>
    <property type="match status" value="1"/>
</dbReference>
<evidence type="ECO:0000256" key="11">
    <source>
        <dbReference type="ARBA" id="ARBA00023136"/>
    </source>
</evidence>
<dbReference type="Gene3D" id="3.90.70.10">
    <property type="entry name" value="Cysteine proteinases"/>
    <property type="match status" value="1"/>
</dbReference>
<dbReference type="SUPFAM" id="SSF90123">
    <property type="entry name" value="ABC transporter transmembrane region"/>
    <property type="match status" value="1"/>
</dbReference>
<feature type="transmembrane region" description="Helical" evidence="12">
    <location>
        <begin position="273"/>
        <end position="297"/>
    </location>
</feature>
<evidence type="ECO:0000259" key="15">
    <source>
        <dbReference type="PROSITE" id="PS50990"/>
    </source>
</evidence>
<dbReference type="InterPro" id="IPR005897">
    <property type="entry name" value="Pept_C39_ABC_bacteriocin"/>
</dbReference>
<evidence type="ECO:0000256" key="1">
    <source>
        <dbReference type="ARBA" id="ARBA00004651"/>
    </source>
</evidence>
<evidence type="ECO:0000259" key="14">
    <source>
        <dbReference type="PROSITE" id="PS50929"/>
    </source>
</evidence>
<dbReference type="Pfam" id="PF00005">
    <property type="entry name" value="ABC_tran"/>
    <property type="match status" value="1"/>
</dbReference>
<keyword evidence="11 12" id="KW-0472">Membrane</keyword>
<dbReference type="SUPFAM" id="SSF52540">
    <property type="entry name" value="P-loop containing nucleoside triphosphate hydrolases"/>
    <property type="match status" value="1"/>
</dbReference>
<feature type="transmembrane region" description="Helical" evidence="12">
    <location>
        <begin position="303"/>
        <end position="321"/>
    </location>
</feature>
<feature type="domain" description="ABC transmembrane type-1" evidence="14">
    <location>
        <begin position="167"/>
        <end position="446"/>
    </location>
</feature>
<keyword evidence="7" id="KW-0378">Hydrolase</keyword>
<evidence type="ECO:0000256" key="2">
    <source>
        <dbReference type="ARBA" id="ARBA00022448"/>
    </source>
</evidence>
<keyword evidence="5 12" id="KW-0812">Transmembrane</keyword>
<gene>
    <name evidence="16" type="ORF">OCK74_12570</name>
</gene>
<evidence type="ECO:0000256" key="12">
    <source>
        <dbReference type="SAM" id="Phobius"/>
    </source>
</evidence>
<dbReference type="CDD" id="cd02418">
    <property type="entry name" value="Peptidase_C39B"/>
    <property type="match status" value="1"/>
</dbReference>
<name>A0A9X2XNY4_9BACT</name>
<dbReference type="InterPro" id="IPR039421">
    <property type="entry name" value="Type_1_exporter"/>
</dbReference>
<dbReference type="Proteomes" id="UP001155483">
    <property type="component" value="Unassembled WGS sequence"/>
</dbReference>
<keyword evidence="3" id="KW-1003">Cell membrane</keyword>
<evidence type="ECO:0000313" key="17">
    <source>
        <dbReference type="Proteomes" id="UP001155483"/>
    </source>
</evidence>
<evidence type="ECO:0000259" key="13">
    <source>
        <dbReference type="PROSITE" id="PS50893"/>
    </source>
</evidence>
<dbReference type="Pfam" id="PF00664">
    <property type="entry name" value="ABC_membrane"/>
    <property type="match status" value="1"/>
</dbReference>
<accession>A0A9X2XNY4</accession>
<dbReference type="PANTHER" id="PTHR43394:SF1">
    <property type="entry name" value="ATP-BINDING CASSETTE SUB-FAMILY B MEMBER 10, MITOCHONDRIAL"/>
    <property type="match status" value="1"/>
</dbReference>
<dbReference type="PROSITE" id="PS50893">
    <property type="entry name" value="ABC_TRANSPORTER_2"/>
    <property type="match status" value="1"/>
</dbReference>
<protein>
    <submittedName>
        <fullName evidence="16">Peptidase domain-containing ABC transporter</fullName>
    </submittedName>
</protein>
<reference evidence="16" key="2">
    <citation type="submission" date="2023-04" db="EMBL/GenBank/DDBJ databases">
        <title>Paracnuella aquatica gen. nov., sp. nov., a member of the family Chitinophagaceae isolated from a hot spring.</title>
        <authorList>
            <person name="Wang C."/>
        </authorList>
    </citation>
    <scope>NUCLEOTIDE SEQUENCE</scope>
    <source>
        <strain evidence="16">LB-8</strain>
    </source>
</reference>
<dbReference type="FunFam" id="3.40.50.300:FF:000221">
    <property type="entry name" value="Multidrug ABC transporter ATP-binding protein"/>
    <property type="match status" value="1"/>
</dbReference>
<dbReference type="PANTHER" id="PTHR43394">
    <property type="entry name" value="ATP-DEPENDENT PERMEASE MDL1, MITOCHONDRIAL"/>
    <property type="match status" value="1"/>
</dbReference>
<sequence length="722" mass="81379">MLPKRIKVRQRDIKDCGAACIASVAAFYNLHLPVSQIRQLASTDKRGTNVLGMLEAVEQLGFEARGVKGTFESLFEIPKPSIAHVVFKDGLYHYVVIYNTTHSHIIIMDPADGCIYKKTHDEFKEEWTGVLVLLVPGESFEKGNRKTSNFNRFWQLVQPHKGMMFQAFFGALVYTLLGLSGSIYVQKLIDFVLVEGNIRLLNLLSVIMIALLFFQLIIGVIKRIFALQTAQNIDAKLILGYYKHLLSLPQRFFDTMKVGEIMSRINDAVKIRVVINEVAVSLVVNTLIIGFSIAIMFLYYWKLAFIIIAIIPFYLAIYRMSRRINRKWGRKLMEDGAELGTHLVESLNAVGTIKRFGLEQYANSKIENRFVSLLRTVYKSSILSVYSGTSLELITRLFTIIILWSGSYFVINHELSPGELLSFYALIGYFTGPASSLITANRSIQDALIAADRLFEIIDLETEESDEHKLTLTPELVDNIQFINVHFRYGTSTQVFKGLDLEIRKGEATAIVGESGSGKSTLLSLFQNLYPLQKGKINIGNIDIKQISNDSLRSMIGIVPQHIDLFAGTIIENIALGDMEPDMKRIIELSHMLGITDFIEKLPNGYHTSLNEQGINLSGGQRQRIAIARALYRNPEILVLDEATSSLDVISEQKVQQALQHFKQQGKTIIIIAHRLSTVCKCDTILVLSHGKLIEMGTHLDLIQLQGHYHQLWQQNSYSLAS</sequence>
<reference evidence="16" key="1">
    <citation type="submission" date="2022-09" db="EMBL/GenBank/DDBJ databases">
        <authorList>
            <person name="Yuan C."/>
            <person name="Ke Z."/>
        </authorList>
    </citation>
    <scope>NUCLEOTIDE SEQUENCE</scope>
    <source>
        <strain evidence="16">LB-8</strain>
    </source>
</reference>
<keyword evidence="6" id="KW-0547">Nucleotide-binding</keyword>
<dbReference type="GO" id="GO:0006508">
    <property type="term" value="P:proteolysis"/>
    <property type="evidence" value="ECO:0007669"/>
    <property type="project" value="UniProtKB-KW"/>
</dbReference>
<dbReference type="GO" id="GO:0016887">
    <property type="term" value="F:ATP hydrolysis activity"/>
    <property type="evidence" value="ECO:0007669"/>
    <property type="project" value="InterPro"/>
</dbReference>
<dbReference type="AlphaFoldDB" id="A0A9X2XNY4"/>
<evidence type="ECO:0000313" key="16">
    <source>
        <dbReference type="EMBL" id="MCU7549958.1"/>
    </source>
</evidence>
<dbReference type="Pfam" id="PF03412">
    <property type="entry name" value="Peptidase_C39"/>
    <property type="match status" value="1"/>
</dbReference>
<dbReference type="PROSITE" id="PS00211">
    <property type="entry name" value="ABC_TRANSPORTER_1"/>
    <property type="match status" value="1"/>
</dbReference>
<dbReference type="InterPro" id="IPR011527">
    <property type="entry name" value="ABC1_TM_dom"/>
</dbReference>
<evidence type="ECO:0000256" key="4">
    <source>
        <dbReference type="ARBA" id="ARBA00022670"/>
    </source>
</evidence>
<evidence type="ECO:0000256" key="10">
    <source>
        <dbReference type="ARBA" id="ARBA00022989"/>
    </source>
</evidence>
<dbReference type="InterPro" id="IPR003593">
    <property type="entry name" value="AAA+_ATPase"/>
</dbReference>
<organism evidence="16 17">
    <name type="scientific">Paraflavisolibacter caeni</name>
    <dbReference type="NCBI Taxonomy" id="2982496"/>
    <lineage>
        <taxon>Bacteria</taxon>
        <taxon>Pseudomonadati</taxon>
        <taxon>Bacteroidota</taxon>
        <taxon>Chitinophagia</taxon>
        <taxon>Chitinophagales</taxon>
        <taxon>Chitinophagaceae</taxon>
        <taxon>Paraflavisolibacter</taxon>
    </lineage>
</organism>
<evidence type="ECO:0000256" key="9">
    <source>
        <dbReference type="ARBA" id="ARBA00022967"/>
    </source>
</evidence>
<dbReference type="NCBIfam" id="TIGR01193">
    <property type="entry name" value="bacteriocin_ABC"/>
    <property type="match status" value="1"/>
</dbReference>